<keyword evidence="8" id="KW-1185">Reference proteome</keyword>
<feature type="region of interest" description="Disordered" evidence="2">
    <location>
        <begin position="1"/>
        <end position="25"/>
    </location>
</feature>
<dbReference type="AlphaFoldDB" id="A0A345UK94"/>
<dbReference type="NCBIfam" id="TIGR02103">
    <property type="entry name" value="pullul_strch"/>
    <property type="match status" value="1"/>
</dbReference>
<dbReference type="EMBL" id="CP027806">
    <property type="protein sequence ID" value="AXJ00896.1"/>
    <property type="molecule type" value="Genomic_DNA"/>
</dbReference>
<evidence type="ECO:0000259" key="5">
    <source>
        <dbReference type="Pfam" id="PF17967"/>
    </source>
</evidence>
<dbReference type="Pfam" id="PF17967">
    <property type="entry name" value="Pullulanase_N2"/>
    <property type="match status" value="1"/>
</dbReference>
<dbReference type="Proteomes" id="UP000254808">
    <property type="component" value="Chromosome"/>
</dbReference>
<feature type="domain" description="Alpha-1,6-glucosidases pullulanase-type C-terminal" evidence="4">
    <location>
        <begin position="765"/>
        <end position="927"/>
    </location>
</feature>
<feature type="domain" description="Glycoside hydrolase family 13 N-terminal" evidence="3">
    <location>
        <begin position="145"/>
        <end position="230"/>
    </location>
</feature>
<dbReference type="CDD" id="cd02860">
    <property type="entry name" value="E_set_Pullulanase"/>
    <property type="match status" value="1"/>
</dbReference>
<feature type="domain" description="Pullulanase N2" evidence="5">
    <location>
        <begin position="26"/>
        <end position="136"/>
    </location>
</feature>
<feature type="domain" description="Pullulanase Ins" evidence="6">
    <location>
        <begin position="333"/>
        <end position="393"/>
    </location>
</feature>
<accession>A0A345UK94</accession>
<dbReference type="InterPro" id="IPR013783">
    <property type="entry name" value="Ig-like_fold"/>
</dbReference>
<evidence type="ECO:0000313" key="8">
    <source>
        <dbReference type="Proteomes" id="UP000254808"/>
    </source>
</evidence>
<evidence type="ECO:0000256" key="2">
    <source>
        <dbReference type="SAM" id="MobiDB-lite"/>
    </source>
</evidence>
<dbReference type="GO" id="GO:0051060">
    <property type="term" value="F:pullulanase activity"/>
    <property type="evidence" value="ECO:0007669"/>
    <property type="project" value="InterPro"/>
</dbReference>
<name>A0A345UK94_9BACT</name>
<organism evidence="7 8">
    <name type="scientific">Cyclonatronum proteinivorum</name>
    <dbReference type="NCBI Taxonomy" id="1457365"/>
    <lineage>
        <taxon>Bacteria</taxon>
        <taxon>Pseudomonadati</taxon>
        <taxon>Balneolota</taxon>
        <taxon>Balneolia</taxon>
        <taxon>Balneolales</taxon>
        <taxon>Cyclonatronaceae</taxon>
        <taxon>Cyclonatronum</taxon>
    </lineage>
</organism>
<dbReference type="SUPFAM" id="SSF51445">
    <property type="entry name" value="(Trans)glycosidases"/>
    <property type="match status" value="1"/>
</dbReference>
<sequence length="940" mass="106064">MKCTTSGTAQDEPATDQPQESLVQGASAHWISPDRVLWFAERDAARFELRYSEAADIEITAAGVSGGEALALTPNADLNSAQAETWPHIADWPAFSLTTDRDLAQQAIRGPVFAIAYDAQDNVIQATRVQVPGLIDAFFRFDGTLGPVYEGDEIVLNVWAPTAQALELVLYNDSKTESSTVSGAYDRETGVWTFTGPAADWDRKFYRFAIRVWHPENGEINEYEVTDPYSVSLSTDSYFSQFADLTGDERLKPEGWDDIRKVQPRPVDITLYEAHVRDFSIFDQSVPELHRGTFMAFTHNGIDGRELSNGMAHLIALQQAGLTHLHLLPVNDITTVIENRDLRIDLDQPYSRLCEQMPDADSLKPYCERFGDTPIYEAFQTLAAEDPANTSIQLPYSIRGRYHSLARMDGFNWGYDPFHFNAIEGSYATDPNGVARIVEFREMVKALHEIGLKLVVDVVYNHTSAHGLERRSVLDRVVPGYYQRYDVVSGEIETSTCCPNTAAEHYMMERLLIDSVLFWAKHYKVDSFRFDLMGHHPRAVMERLMDALAELTLEEHGVDGANIYVYGEGWNFGEVADNRIFFQATQFNMNGTGIGNFNDRKRDGIRGRNFTDSGRFQGFTSGQFLFPNEDAGSDQDQQLSDLLFQADQIRVGMAGNLRSYPYINRTGERVTGITDWIGFTDLPQETVNYIDKHDNETLWDNTQTKLPHDMSMDDRVRVHMLSLAFINYGQGVPFHQMGSDILRSKSLDRNSFDSGDWFNEVDFTMQTHNWGRGLPPSWDNERNWDRQREFLTNPLIQVEEHHMRLAHDIFRDQLRVRYSSPLFRLATAEEVNTRVRFHNTGPDQQPGIIAMTISDGRCAGAALDPNYDGILVIFNAHNEAQTFETGLSGLRLHDLLVSGADRVARTAEISGEGTVSLPPLTAAVFVKPQGRNQGDFVCNP</sequence>
<dbReference type="Gene3D" id="3.20.20.80">
    <property type="entry name" value="Glycosidases"/>
    <property type="match status" value="1"/>
</dbReference>
<dbReference type="InterPro" id="IPR041111">
    <property type="entry name" value="Pullulanase_Ins"/>
</dbReference>
<dbReference type="PANTHER" id="PTHR43002">
    <property type="entry name" value="GLYCOGEN DEBRANCHING ENZYME"/>
    <property type="match status" value="1"/>
</dbReference>
<dbReference type="InterPro" id="IPR040671">
    <property type="entry name" value="Pullulanase_N2"/>
</dbReference>
<evidence type="ECO:0000259" key="4">
    <source>
        <dbReference type="Pfam" id="PF11852"/>
    </source>
</evidence>
<comment type="similarity">
    <text evidence="1">Belongs to the glycosyl hydrolase 13 family.</text>
</comment>
<dbReference type="SUPFAM" id="SSF51011">
    <property type="entry name" value="Glycosyl hydrolase domain"/>
    <property type="match status" value="1"/>
</dbReference>
<dbReference type="KEGG" id="cprv:CYPRO_1645"/>
<dbReference type="InterPro" id="IPR013780">
    <property type="entry name" value="Glyco_hydro_b"/>
</dbReference>
<dbReference type="Gene3D" id="2.60.40.10">
    <property type="entry name" value="Immunoglobulins"/>
    <property type="match status" value="1"/>
</dbReference>
<dbReference type="Pfam" id="PF11852">
    <property type="entry name" value="Pullul_strch_C"/>
    <property type="match status" value="1"/>
</dbReference>
<dbReference type="Gene3D" id="2.60.40.1180">
    <property type="entry name" value="Golgi alpha-mannosidase II"/>
    <property type="match status" value="1"/>
</dbReference>
<evidence type="ECO:0000256" key="1">
    <source>
        <dbReference type="ARBA" id="ARBA00008061"/>
    </source>
</evidence>
<dbReference type="InterPro" id="IPR017853">
    <property type="entry name" value="GH"/>
</dbReference>
<proteinExistence type="inferred from homology"/>
<dbReference type="Pfam" id="PF18494">
    <property type="entry name" value="Pullulanase_Ins"/>
    <property type="match status" value="1"/>
</dbReference>
<evidence type="ECO:0000313" key="7">
    <source>
        <dbReference type="EMBL" id="AXJ00896.1"/>
    </source>
</evidence>
<dbReference type="InterPro" id="IPR011839">
    <property type="entry name" value="Pullul_strch"/>
</dbReference>
<dbReference type="Gene3D" id="2.60.40.1130">
    <property type="entry name" value="Rab geranylgeranyltransferase alpha-subunit, insert domain"/>
    <property type="match status" value="1"/>
</dbReference>
<dbReference type="GO" id="GO:0005975">
    <property type="term" value="P:carbohydrate metabolic process"/>
    <property type="evidence" value="ECO:0007669"/>
    <property type="project" value="InterPro"/>
</dbReference>
<dbReference type="InterPro" id="IPR014756">
    <property type="entry name" value="Ig_E-set"/>
</dbReference>
<dbReference type="InterPro" id="IPR004193">
    <property type="entry name" value="Glyco_hydro_13_N"/>
</dbReference>
<evidence type="ECO:0000259" key="6">
    <source>
        <dbReference type="Pfam" id="PF18494"/>
    </source>
</evidence>
<dbReference type="CDD" id="cd11341">
    <property type="entry name" value="AmyAc_Pullulanase_LD-like"/>
    <property type="match status" value="1"/>
</dbReference>
<evidence type="ECO:0000259" key="3">
    <source>
        <dbReference type="Pfam" id="PF02922"/>
    </source>
</evidence>
<gene>
    <name evidence="7" type="ORF">CYPRO_1645</name>
</gene>
<reference evidence="7 8" key="1">
    <citation type="submission" date="2018-03" db="EMBL/GenBank/DDBJ databases">
        <title>Phenotypic and genomic properties of Cyclonatronum proteinivorum gen. nov., sp. nov., a haloalkaliphilic bacteroidete from soda lakes possessing Na+-translocating rhodopsin.</title>
        <authorList>
            <person name="Toshchakov S.V."/>
            <person name="Korzhenkov A."/>
            <person name="Samarov N.I."/>
            <person name="Kublanov I.V."/>
            <person name="Muntyan M.S."/>
            <person name="Sorokin D.Y."/>
        </authorList>
    </citation>
    <scope>NUCLEOTIDE SEQUENCE [LARGE SCALE GENOMIC DNA]</scope>
    <source>
        <strain evidence="7 8">Omega</strain>
    </source>
</reference>
<dbReference type="SUPFAM" id="SSF81296">
    <property type="entry name" value="E set domains"/>
    <property type="match status" value="2"/>
</dbReference>
<dbReference type="Pfam" id="PF02922">
    <property type="entry name" value="CBM_48"/>
    <property type="match status" value="1"/>
</dbReference>
<protein>
    <submittedName>
        <fullName evidence="7">Alpha-1,6-glucosidase, pullulanase-type</fullName>
    </submittedName>
</protein>
<dbReference type="InterPro" id="IPR024561">
    <property type="entry name" value="Pullul_strch_C"/>
</dbReference>